<reference evidence="4 5" key="1">
    <citation type="submission" date="2016-12" db="EMBL/GenBank/DDBJ databases">
        <title>Genome sequencing of Methylocaldum marinum.</title>
        <authorList>
            <person name="Takeuchi M."/>
            <person name="Kamagata Y."/>
            <person name="Hiraoka S."/>
            <person name="Oshima K."/>
            <person name="Hattori M."/>
            <person name="Iwasaki W."/>
        </authorList>
    </citation>
    <scope>NUCLEOTIDE SEQUENCE [LARGE SCALE GENOMIC DNA]</scope>
    <source>
        <strain evidence="4 5">S8</strain>
    </source>
</reference>
<keyword evidence="1" id="KW-0378">Hydrolase</keyword>
<protein>
    <submittedName>
        <fullName evidence="4">ERCC4-type nuclease</fullName>
    </submittedName>
</protein>
<evidence type="ECO:0000313" key="5">
    <source>
        <dbReference type="Proteomes" id="UP000266313"/>
    </source>
</evidence>
<dbReference type="SUPFAM" id="SSF52980">
    <property type="entry name" value="Restriction endonuclease-like"/>
    <property type="match status" value="1"/>
</dbReference>
<evidence type="ECO:0000313" key="4">
    <source>
        <dbReference type="EMBL" id="BBA32297.1"/>
    </source>
</evidence>
<dbReference type="SMART" id="SM00891">
    <property type="entry name" value="ERCC4"/>
    <property type="match status" value="1"/>
</dbReference>
<dbReference type="SMART" id="SM00278">
    <property type="entry name" value="HhH1"/>
    <property type="match status" value="2"/>
</dbReference>
<dbReference type="InterPro" id="IPR011335">
    <property type="entry name" value="Restrct_endonuc-II-like"/>
</dbReference>
<dbReference type="SUPFAM" id="SSF47781">
    <property type="entry name" value="RuvA domain 2-like"/>
    <property type="match status" value="1"/>
</dbReference>
<dbReference type="PANTHER" id="PTHR13451">
    <property type="entry name" value="CLASS II CROSSOVER JUNCTION ENDONUCLEASE MUS81"/>
    <property type="match status" value="1"/>
</dbReference>
<accession>A0A286P3S5</accession>
<dbReference type="PANTHER" id="PTHR13451:SF0">
    <property type="entry name" value="CROSSOVER JUNCTION ENDONUCLEASE MUS81"/>
    <property type="match status" value="1"/>
</dbReference>
<dbReference type="AlphaFoldDB" id="A0A286P3S5"/>
<dbReference type="OrthoDB" id="837865at2"/>
<dbReference type="InterPro" id="IPR006166">
    <property type="entry name" value="ERCC4_domain"/>
</dbReference>
<dbReference type="GO" id="GO:0008821">
    <property type="term" value="F:crossover junction DNA endonuclease activity"/>
    <property type="evidence" value="ECO:0007669"/>
    <property type="project" value="InterPro"/>
</dbReference>
<dbReference type="Pfam" id="PF02732">
    <property type="entry name" value="ERCC4"/>
    <property type="match status" value="1"/>
</dbReference>
<dbReference type="RefSeq" id="WP_119628118.1">
    <property type="nucleotide sequence ID" value="NZ_AP017928.1"/>
</dbReference>
<proteinExistence type="predicted"/>
<evidence type="ECO:0000259" key="3">
    <source>
        <dbReference type="SMART" id="SM00891"/>
    </source>
</evidence>
<feature type="domain" description="ERCC4" evidence="3">
    <location>
        <begin position="5"/>
        <end position="86"/>
    </location>
</feature>
<dbReference type="InterPro" id="IPR010994">
    <property type="entry name" value="RuvA_2-like"/>
</dbReference>
<evidence type="ECO:0000259" key="2">
    <source>
        <dbReference type="SMART" id="SM00278"/>
    </source>
</evidence>
<sequence>MTLIQAVVDDREPDGAILDALRNMSDVQVTIRRLELGDYELDGCLLFERKTLRDLIASIQDGRLFRQACRLASSPMCKALILEGTSRDLLGGGMRREAVQGVLIHLTLFLGIPLLRSTDPAESARLMIYAARQFESILRGTSPRLFKGKLRTQLQILLALPGIGPEYAARLLETFGSVEANFNAKVHDLMRVPGVGNARARAIRWAVSEQLSLYSKRDDPVL</sequence>
<dbReference type="Proteomes" id="UP000266313">
    <property type="component" value="Chromosome"/>
</dbReference>
<dbReference type="GO" id="GO:0048476">
    <property type="term" value="C:Holliday junction resolvase complex"/>
    <property type="evidence" value="ECO:0007669"/>
    <property type="project" value="TreeGrafter"/>
</dbReference>
<dbReference type="Pfam" id="PF14520">
    <property type="entry name" value="HHH_5"/>
    <property type="match status" value="1"/>
</dbReference>
<feature type="domain" description="Helix-hairpin-helix DNA-binding motif class 1" evidence="2">
    <location>
        <begin position="155"/>
        <end position="174"/>
    </location>
</feature>
<dbReference type="GO" id="GO:0000727">
    <property type="term" value="P:double-strand break repair via break-induced replication"/>
    <property type="evidence" value="ECO:0007669"/>
    <property type="project" value="TreeGrafter"/>
</dbReference>
<dbReference type="Gene3D" id="1.10.150.20">
    <property type="entry name" value="5' to 3' exonuclease, C-terminal subdomain"/>
    <property type="match status" value="1"/>
</dbReference>
<name>A0A286P3S5_9GAMM</name>
<dbReference type="EMBL" id="AP017928">
    <property type="protein sequence ID" value="BBA32297.1"/>
    <property type="molecule type" value="Genomic_DNA"/>
</dbReference>
<evidence type="ECO:0000256" key="1">
    <source>
        <dbReference type="ARBA" id="ARBA00022801"/>
    </source>
</evidence>
<feature type="domain" description="Helix-hairpin-helix DNA-binding motif class 1" evidence="2">
    <location>
        <begin position="187"/>
        <end position="206"/>
    </location>
</feature>
<gene>
    <name evidence="4" type="ORF">sS8_0329</name>
</gene>
<dbReference type="Gene3D" id="3.40.50.10130">
    <property type="match status" value="1"/>
</dbReference>
<dbReference type="KEGG" id="mmai:sS8_0329"/>
<organism evidence="4 5">
    <name type="scientific">Methylocaldum marinum</name>
    <dbReference type="NCBI Taxonomy" id="1432792"/>
    <lineage>
        <taxon>Bacteria</taxon>
        <taxon>Pseudomonadati</taxon>
        <taxon>Pseudomonadota</taxon>
        <taxon>Gammaproteobacteria</taxon>
        <taxon>Methylococcales</taxon>
        <taxon>Methylococcaceae</taxon>
        <taxon>Methylocaldum</taxon>
    </lineage>
</organism>
<dbReference type="InterPro" id="IPR033309">
    <property type="entry name" value="Mus81"/>
</dbReference>
<dbReference type="GO" id="GO:0006308">
    <property type="term" value="P:DNA catabolic process"/>
    <property type="evidence" value="ECO:0007669"/>
    <property type="project" value="InterPro"/>
</dbReference>
<keyword evidence="5" id="KW-1185">Reference proteome</keyword>
<dbReference type="GO" id="GO:0003677">
    <property type="term" value="F:DNA binding"/>
    <property type="evidence" value="ECO:0007669"/>
    <property type="project" value="InterPro"/>
</dbReference>
<dbReference type="InterPro" id="IPR003583">
    <property type="entry name" value="Hlx-hairpin-Hlx_DNA-bd_motif"/>
</dbReference>
<dbReference type="GO" id="GO:0048257">
    <property type="term" value="F:3'-flap endonuclease activity"/>
    <property type="evidence" value="ECO:0007669"/>
    <property type="project" value="TreeGrafter"/>
</dbReference>